<evidence type="ECO:0000259" key="6">
    <source>
        <dbReference type="SMART" id="SM00704"/>
    </source>
</evidence>
<keyword evidence="8" id="KW-1185">Reference proteome</keyword>
<dbReference type="InterPro" id="IPR018967">
    <property type="entry name" value="FeS-contain_CDGSH-typ"/>
</dbReference>
<proteinExistence type="predicted"/>
<keyword evidence="2" id="KW-0479">Metal-binding</keyword>
<keyword evidence="3" id="KW-0408">Iron</keyword>
<sequence>MAMMVVCSSRTLGFSSLAGTPMPKLQRAPGRTSRVSLVAGVARSEIETQVVLNPSIAKDSPKVVDTVDVSGLEKPVTAYCRCWRSGTFPLCDGTHVKHNKATGDNVGPLVLKK</sequence>
<gene>
    <name evidence="7" type="ORF">CSSPJE1EN2_LOCUS4485</name>
</gene>
<comment type="cofactor">
    <cofactor evidence="5">
        <name>[2Fe-2S] cluster</name>
        <dbReference type="ChEBI" id="CHEBI:190135"/>
    </cofactor>
</comment>
<evidence type="ECO:0000313" key="7">
    <source>
        <dbReference type="EMBL" id="CAK9861490.1"/>
    </source>
</evidence>
<evidence type="ECO:0000256" key="4">
    <source>
        <dbReference type="ARBA" id="ARBA00023014"/>
    </source>
</evidence>
<keyword evidence="4" id="KW-0411">Iron-sulfur</keyword>
<dbReference type="SMART" id="SM00704">
    <property type="entry name" value="ZnF_CDGSH"/>
    <property type="match status" value="1"/>
</dbReference>
<evidence type="ECO:0000256" key="5">
    <source>
        <dbReference type="ARBA" id="ARBA00034078"/>
    </source>
</evidence>
<evidence type="ECO:0000256" key="1">
    <source>
        <dbReference type="ARBA" id="ARBA00022714"/>
    </source>
</evidence>
<keyword evidence="1" id="KW-0001">2Fe-2S</keyword>
<dbReference type="PANTHER" id="PTHR13680">
    <property type="entry name" value="CDGSH IRON-SULFUR DOMAIN-CONTAINING PROTEIN 1"/>
    <property type="match status" value="1"/>
</dbReference>
<accession>A0ABP1AG36</accession>
<reference evidence="7" key="1">
    <citation type="submission" date="2024-03" db="EMBL/GenBank/DDBJ databases">
        <authorList>
            <consortium name="ELIXIR-Norway"/>
            <consortium name="Elixir Norway"/>
        </authorList>
    </citation>
    <scope>NUCLEOTIDE SEQUENCE</scope>
</reference>
<protein>
    <recommendedName>
        <fullName evidence="6">Iron-binding zinc finger CDGSH type domain-containing protein</fullName>
    </recommendedName>
</protein>
<dbReference type="PANTHER" id="PTHR13680:SF5">
    <property type="entry name" value="CDGSH IRON-SULFUR DOMAIN-CONTAINING PROTEIN 1"/>
    <property type="match status" value="1"/>
</dbReference>
<feature type="domain" description="Iron-binding zinc finger CDGSH type" evidence="6">
    <location>
        <begin position="62"/>
        <end position="101"/>
    </location>
</feature>
<dbReference type="EMBL" id="OZ023713">
    <property type="protein sequence ID" value="CAK9861490.1"/>
    <property type="molecule type" value="Genomic_DNA"/>
</dbReference>
<dbReference type="InterPro" id="IPR045131">
    <property type="entry name" value="CISD1/2"/>
</dbReference>
<dbReference type="InterPro" id="IPR042216">
    <property type="entry name" value="MitoNEET_CISD"/>
</dbReference>
<dbReference type="Gene3D" id="3.40.5.90">
    <property type="entry name" value="CDGSH iron-sulfur domain, mitoNEET-type"/>
    <property type="match status" value="1"/>
</dbReference>
<evidence type="ECO:0000256" key="2">
    <source>
        <dbReference type="ARBA" id="ARBA00022723"/>
    </source>
</evidence>
<dbReference type="Pfam" id="PF09360">
    <property type="entry name" value="zf-CDGSH"/>
    <property type="match status" value="1"/>
</dbReference>
<evidence type="ECO:0000313" key="8">
    <source>
        <dbReference type="Proteomes" id="UP001497522"/>
    </source>
</evidence>
<name>A0ABP1AG36_9BRYO</name>
<organism evidence="7 8">
    <name type="scientific">Sphagnum jensenii</name>
    <dbReference type="NCBI Taxonomy" id="128206"/>
    <lineage>
        <taxon>Eukaryota</taxon>
        <taxon>Viridiplantae</taxon>
        <taxon>Streptophyta</taxon>
        <taxon>Embryophyta</taxon>
        <taxon>Bryophyta</taxon>
        <taxon>Sphagnophytina</taxon>
        <taxon>Sphagnopsida</taxon>
        <taxon>Sphagnales</taxon>
        <taxon>Sphagnaceae</taxon>
        <taxon>Sphagnum</taxon>
    </lineage>
</organism>
<dbReference type="Proteomes" id="UP001497522">
    <property type="component" value="Chromosome 12"/>
</dbReference>
<evidence type="ECO:0000256" key="3">
    <source>
        <dbReference type="ARBA" id="ARBA00023004"/>
    </source>
</evidence>